<sequence length="324" mass="35795">MEGPSIVPFIVIPIVAISTFIICFCLQRRLIRHAQQNVLSRTTVMATNYPQYSHQQPVATNLQPIYGGQPILTGPCQQTYVPGPPPTYQEAGQFPAPYSQAAYDSGQIMYPPQPPVQPALPTNYTLPQPAYNPAYSPEILHQHETSQGRGRGYAYNGSFALVCGFIRGDSRSKTLQYSNLSPHQMDITILTIVFFVMSLTVFIIICLGKCTRKLHQIMLSRTDTTTQYHPQRSPYSPHQATNLQPAYGWPPIPSGPTLGQPYAPGPPPTYLEAAGQVPASYSQATYDGQIIYPLQPPVQPALPTDYTSPQPPYNPAYVESPETR</sequence>
<feature type="region of interest" description="Disordered" evidence="1">
    <location>
        <begin position="300"/>
        <end position="324"/>
    </location>
</feature>
<dbReference type="AlphaFoldDB" id="A0AA88TS50"/>
<accession>A0AA88TS50</accession>
<name>A0AA88TS50_9TELE</name>
<comment type="caution">
    <text evidence="3">The sequence shown here is derived from an EMBL/GenBank/DDBJ whole genome shotgun (WGS) entry which is preliminary data.</text>
</comment>
<reference evidence="3" key="1">
    <citation type="submission" date="2023-08" db="EMBL/GenBank/DDBJ databases">
        <title>Chromosome-level Genome Assembly of mud carp (Cirrhinus molitorella).</title>
        <authorList>
            <person name="Liu H."/>
        </authorList>
    </citation>
    <scope>NUCLEOTIDE SEQUENCE</scope>
    <source>
        <strain evidence="3">Prfri</strain>
        <tissue evidence="3">Muscle</tissue>
    </source>
</reference>
<evidence type="ECO:0000313" key="4">
    <source>
        <dbReference type="Proteomes" id="UP001187343"/>
    </source>
</evidence>
<keyword evidence="2" id="KW-0812">Transmembrane</keyword>
<keyword evidence="4" id="KW-1185">Reference proteome</keyword>
<protein>
    <submittedName>
        <fullName evidence="3">Uncharacterized protein</fullName>
    </submittedName>
</protein>
<dbReference type="Proteomes" id="UP001187343">
    <property type="component" value="Unassembled WGS sequence"/>
</dbReference>
<keyword evidence="2" id="KW-1133">Transmembrane helix</keyword>
<feature type="transmembrane region" description="Helical" evidence="2">
    <location>
        <begin position="188"/>
        <end position="208"/>
    </location>
</feature>
<gene>
    <name evidence="3" type="ORF">Q8A67_005757</name>
</gene>
<feature type="transmembrane region" description="Helical" evidence="2">
    <location>
        <begin position="6"/>
        <end position="26"/>
    </location>
</feature>
<keyword evidence="2" id="KW-0472">Membrane</keyword>
<feature type="transmembrane region" description="Helical" evidence="2">
    <location>
        <begin position="152"/>
        <end position="168"/>
    </location>
</feature>
<organism evidence="3 4">
    <name type="scientific">Cirrhinus molitorella</name>
    <name type="common">mud carp</name>
    <dbReference type="NCBI Taxonomy" id="172907"/>
    <lineage>
        <taxon>Eukaryota</taxon>
        <taxon>Metazoa</taxon>
        <taxon>Chordata</taxon>
        <taxon>Craniata</taxon>
        <taxon>Vertebrata</taxon>
        <taxon>Euteleostomi</taxon>
        <taxon>Actinopterygii</taxon>
        <taxon>Neopterygii</taxon>
        <taxon>Teleostei</taxon>
        <taxon>Ostariophysi</taxon>
        <taxon>Cypriniformes</taxon>
        <taxon>Cyprinidae</taxon>
        <taxon>Labeoninae</taxon>
        <taxon>Labeonini</taxon>
        <taxon>Cirrhinus</taxon>
    </lineage>
</organism>
<dbReference type="EMBL" id="JAUYZG010000005">
    <property type="protein sequence ID" value="KAK2906772.1"/>
    <property type="molecule type" value="Genomic_DNA"/>
</dbReference>
<proteinExistence type="predicted"/>
<evidence type="ECO:0000313" key="3">
    <source>
        <dbReference type="EMBL" id="KAK2906772.1"/>
    </source>
</evidence>
<evidence type="ECO:0000256" key="1">
    <source>
        <dbReference type="SAM" id="MobiDB-lite"/>
    </source>
</evidence>
<evidence type="ECO:0000256" key="2">
    <source>
        <dbReference type="SAM" id="Phobius"/>
    </source>
</evidence>